<name>A0ACB8B9H1_9AGAM</name>
<reference evidence="1" key="1">
    <citation type="journal article" date="2021" name="New Phytol.">
        <title>Evolutionary innovations through gain and loss of genes in the ectomycorrhizal Boletales.</title>
        <authorList>
            <person name="Wu G."/>
            <person name="Miyauchi S."/>
            <person name="Morin E."/>
            <person name="Kuo A."/>
            <person name="Drula E."/>
            <person name="Varga T."/>
            <person name="Kohler A."/>
            <person name="Feng B."/>
            <person name="Cao Y."/>
            <person name="Lipzen A."/>
            <person name="Daum C."/>
            <person name="Hundley H."/>
            <person name="Pangilinan J."/>
            <person name="Johnson J."/>
            <person name="Barry K."/>
            <person name="LaButti K."/>
            <person name="Ng V."/>
            <person name="Ahrendt S."/>
            <person name="Min B."/>
            <person name="Choi I.G."/>
            <person name="Park H."/>
            <person name="Plett J.M."/>
            <person name="Magnuson J."/>
            <person name="Spatafora J.W."/>
            <person name="Nagy L.G."/>
            <person name="Henrissat B."/>
            <person name="Grigoriev I.V."/>
            <person name="Yang Z.L."/>
            <person name="Xu J."/>
            <person name="Martin F.M."/>
        </authorList>
    </citation>
    <scope>NUCLEOTIDE SEQUENCE</scope>
    <source>
        <strain evidence="1">KUC20120723A-06</strain>
    </source>
</reference>
<protein>
    <submittedName>
        <fullName evidence="1">Uncharacterized protein</fullName>
    </submittedName>
</protein>
<proteinExistence type="predicted"/>
<sequence>MHQLITLAQLPIDILYNIFPQLELVDLVRLQQVSKLFLQTIQTRTVWFNAYRTSSLPRPPGPYEWQSTTYLRTTLITSAKADRHWPPHAGSRVPSARTLRIPNRWSATEAPDRRWHDSLRLILLLGRWLVLPVAAGSREEENVISCYDLDAASGRFEELVVYRAPPGVQIFRVRGAAVIAADGPFAFIVFIERSKRGATLKAYRIVGMEWEDLRSKVTFELVLEIPGIPCSDRGSSDVTISPRALVIVNQGETDYRNNTWIMDIRTYRLSRLALPDRAAIYSPQIYLSTTHVVAFLQLKAAECLRVLVEAFPLPTAREGEVEVLYASHRSPWPYEYCAWTGWNTYDSGAVGGSCITLFMREYSLPPSLARLTLTPQPSSSSEPAPIIFDIQAIPFHPSLDELSFDALVSSSGNRRLLTMEHAPQLTEEESCMVGGYTVSVDETRIPDGVVSVAPHDTCVSWTGDAAFSTGDVGPPCDGHDPTNDLLPLGHSVGVGYNRSHFAFDEARGRMVCEGPLGNDSHGELAVRVYDFGA</sequence>
<keyword evidence="2" id="KW-1185">Reference proteome</keyword>
<evidence type="ECO:0000313" key="1">
    <source>
        <dbReference type="EMBL" id="KAH7921856.1"/>
    </source>
</evidence>
<accession>A0ACB8B9H1</accession>
<comment type="caution">
    <text evidence="1">The sequence shown here is derived from an EMBL/GenBank/DDBJ whole genome shotgun (WGS) entry which is preliminary data.</text>
</comment>
<evidence type="ECO:0000313" key="2">
    <source>
        <dbReference type="Proteomes" id="UP000790709"/>
    </source>
</evidence>
<gene>
    <name evidence="1" type="ORF">BV22DRAFT_1131907</name>
</gene>
<dbReference type="Proteomes" id="UP000790709">
    <property type="component" value="Unassembled WGS sequence"/>
</dbReference>
<dbReference type="EMBL" id="MU266508">
    <property type="protein sequence ID" value="KAH7921856.1"/>
    <property type="molecule type" value="Genomic_DNA"/>
</dbReference>
<organism evidence="1 2">
    <name type="scientific">Leucogyrophana mollusca</name>
    <dbReference type="NCBI Taxonomy" id="85980"/>
    <lineage>
        <taxon>Eukaryota</taxon>
        <taxon>Fungi</taxon>
        <taxon>Dikarya</taxon>
        <taxon>Basidiomycota</taxon>
        <taxon>Agaricomycotina</taxon>
        <taxon>Agaricomycetes</taxon>
        <taxon>Agaricomycetidae</taxon>
        <taxon>Boletales</taxon>
        <taxon>Boletales incertae sedis</taxon>
        <taxon>Leucogyrophana</taxon>
    </lineage>
</organism>